<sequence length="205" mass="21936">MTSYNGTFLTTWRGNPPEELVDRLMDRLADYHVAVGGHAGRLDVIITYPAETLRQAVVTGLAIVEAAAAEVGLDIIGADVLPTPDFDERYGLQRMPDLLSVTEAAEVMGVSAARVRQLLDAGRLGGVKAGATWVVPRAVAEARAPAVAGADASVEEARDAAADRVQEAHVAARRRAETAADEVRAKAEERRARVRGRTEREADEV</sequence>
<dbReference type="EMBL" id="FZOO01000004">
    <property type="protein sequence ID" value="SNS47617.1"/>
    <property type="molecule type" value="Genomic_DNA"/>
</dbReference>
<dbReference type="Proteomes" id="UP000198373">
    <property type="component" value="Unassembled WGS sequence"/>
</dbReference>
<dbReference type="NCBIfam" id="TIGR01764">
    <property type="entry name" value="excise"/>
    <property type="match status" value="1"/>
</dbReference>
<dbReference type="RefSeq" id="WP_089305541.1">
    <property type="nucleotide sequence ID" value="NZ_FZOO01000004.1"/>
</dbReference>
<accession>A0A239ESK6</accession>
<reference evidence="4" key="1">
    <citation type="submission" date="2017-06" db="EMBL/GenBank/DDBJ databases">
        <authorList>
            <person name="Varghese N."/>
            <person name="Submissions S."/>
        </authorList>
    </citation>
    <scope>NUCLEOTIDE SEQUENCE [LARGE SCALE GENOMIC DNA]</scope>
    <source>
        <strain evidence="4">DSM 46839</strain>
    </source>
</reference>
<evidence type="ECO:0000313" key="3">
    <source>
        <dbReference type="EMBL" id="SNS47617.1"/>
    </source>
</evidence>
<feature type="domain" description="Helix-turn-helix" evidence="2">
    <location>
        <begin position="98"/>
        <end position="138"/>
    </location>
</feature>
<proteinExistence type="predicted"/>
<feature type="compositionally biased region" description="Basic and acidic residues" evidence="1">
    <location>
        <begin position="174"/>
        <end position="205"/>
    </location>
</feature>
<feature type="region of interest" description="Disordered" evidence="1">
    <location>
        <begin position="172"/>
        <end position="205"/>
    </location>
</feature>
<evidence type="ECO:0000256" key="1">
    <source>
        <dbReference type="SAM" id="MobiDB-lite"/>
    </source>
</evidence>
<protein>
    <submittedName>
        <fullName evidence="3">DNA binding domain-containing protein, excisionase family</fullName>
    </submittedName>
</protein>
<gene>
    <name evidence="3" type="ORF">SAMN06893096_104282</name>
</gene>
<dbReference type="InterPro" id="IPR010093">
    <property type="entry name" value="SinI_DNA-bd"/>
</dbReference>
<evidence type="ECO:0000313" key="4">
    <source>
        <dbReference type="Proteomes" id="UP000198373"/>
    </source>
</evidence>
<name>A0A239ESK6_9ACTN</name>
<keyword evidence="4" id="KW-1185">Reference proteome</keyword>
<dbReference type="Pfam" id="PF12728">
    <property type="entry name" value="HTH_17"/>
    <property type="match status" value="1"/>
</dbReference>
<dbReference type="AlphaFoldDB" id="A0A239ESK6"/>
<dbReference type="GO" id="GO:0003677">
    <property type="term" value="F:DNA binding"/>
    <property type="evidence" value="ECO:0007669"/>
    <property type="project" value="InterPro"/>
</dbReference>
<evidence type="ECO:0000259" key="2">
    <source>
        <dbReference type="Pfam" id="PF12728"/>
    </source>
</evidence>
<dbReference type="InterPro" id="IPR041657">
    <property type="entry name" value="HTH_17"/>
</dbReference>
<organism evidence="3 4">
    <name type="scientific">Geodermatophilus pulveris</name>
    <dbReference type="NCBI Taxonomy" id="1564159"/>
    <lineage>
        <taxon>Bacteria</taxon>
        <taxon>Bacillati</taxon>
        <taxon>Actinomycetota</taxon>
        <taxon>Actinomycetes</taxon>
        <taxon>Geodermatophilales</taxon>
        <taxon>Geodermatophilaceae</taxon>
        <taxon>Geodermatophilus</taxon>
    </lineage>
</organism>